<proteinExistence type="predicted"/>
<dbReference type="KEGG" id="fal:FRAAL0226"/>
<dbReference type="HOGENOM" id="CLU_268821_0_0_11"/>
<dbReference type="STRING" id="326424.FRAAL0226"/>
<sequence>MNGPTGTVELDWALFSKRPGQRDDYTVIAASAARVRPASLAKMITYFAVGQPAGPAPGQPGALPWVTFTAATVSGTPYIGIAIKEWPAAPTTDATGRIIVPTRFFCLPEVDFHRELGSYLAFHDAVRDVAPDGLPSQIGTGLLALRVSRLDRRTVLASPAWEPVGAGRAASLRAALATAALLVERPVTLTPARVVDLRARVSYLDLTAAMLPAGAAGALAASTWADVRASQQVRLAFGDDLGAGEAARLDPARPPSLRQLATASGTGGATAAGASTIGATNAGGRYAAVLAHLVGASRSAPGGEDEPATERLLTGLVEALAADLTPRAFSRPQEFAEHLAVTAATSLAAAVRSGSRSPRDARGYLASMPVGSDPSQCLFPLLLDGPEPDDLRLALRQWPGPGVAGSTHPATALVRAFVGAGVPVGIIEERLTDAPTPVRAAVVAALLEPQSGETAPREDAVNLAAELIRGSQPGRDDDDWAAVRSRLLAAPELALLIVLRHIEARPGVGLNNLFRWLEPGPSSRTAGVLKPYRLLADKRPPAAADLTTLTLVDPAVVDRAMQALVSLAAAWRLPRYVLPAVGGWLETETQSGQLHFGPRRKEEWRALLERLDEERAERDRLLRLIGALPPKQSKSLLKGGKGRKAAPVTVALGWLGGTQAVLRTEDRALTELVLSHLPTVTDADPGAARSPGEPDATELSFAGDGAGVAVAIAYSASGGWRAGHTEFAPFVAAGGRLVEFCETVHTRLETGGEPGSMTLPGVADPLVVARLAGEVAAFGFAAVARVAARLLEGPVVIVTGPDRPPLRQRLTFLRAVFALLPAGVSASMTVATWAADPSPFRLAFTARTPSTDTTAVRWPPRPDDGLHGLAGIYADRLGWARALSEGTEPIVGQLAAMTDAVTLDDLADRLALVGGANQAFGPPGESRPVALATARERRRAILAGRADTVEAMVRALVVLLADGGVADVEAAYRLADRARQQGRLDDVLAALLRRSEADRERLARVHRGAVRLGLILPGEGLRLVLREALQATPAAAVRLLVQLDLDGRGPGELAEWSRWLRADGQLADLAAFDALLADQPASEAARTRAEAYGPDARALLQRLAPRESAVPAPPAARLPEPAATERSDAVPTEPAPTEPAPTEPAPTEPAPTEPAPTGAVPGVPPPAEPAGVASAGSGGWAGDGAQATTAHSAGGPGEQAVAGTNPDEPWRSSGWRPGGWSAGGPSGGAGW</sequence>
<dbReference type="AlphaFoldDB" id="Q0RU40"/>
<feature type="compositionally biased region" description="Gly residues" evidence="1">
    <location>
        <begin position="1216"/>
        <end position="1231"/>
    </location>
</feature>
<evidence type="ECO:0000313" key="3">
    <source>
        <dbReference type="Proteomes" id="UP000000657"/>
    </source>
</evidence>
<name>Q0RU40_FRAAA</name>
<feature type="region of interest" description="Disordered" evidence="1">
    <location>
        <begin position="1106"/>
        <end position="1231"/>
    </location>
</feature>
<evidence type="ECO:0000256" key="1">
    <source>
        <dbReference type="SAM" id="MobiDB-lite"/>
    </source>
</evidence>
<dbReference type="RefSeq" id="WP_011601485.1">
    <property type="nucleotide sequence ID" value="NC_008278.1"/>
</dbReference>
<keyword evidence="3" id="KW-1185">Reference proteome</keyword>
<dbReference type="eggNOG" id="ENOG502ZH46">
    <property type="taxonomic scope" value="Bacteria"/>
</dbReference>
<feature type="compositionally biased region" description="Pro residues" evidence="1">
    <location>
        <begin position="1133"/>
        <end position="1154"/>
    </location>
</feature>
<evidence type="ECO:0000313" key="2">
    <source>
        <dbReference type="EMBL" id="CAJ58904.1"/>
    </source>
</evidence>
<protein>
    <submittedName>
        <fullName evidence="2">Uncharacterized protein</fullName>
    </submittedName>
</protein>
<gene>
    <name evidence="2" type="ordered locus">FRAAL0226</name>
</gene>
<dbReference type="EMBL" id="CT573213">
    <property type="protein sequence ID" value="CAJ58904.1"/>
    <property type="molecule type" value="Genomic_DNA"/>
</dbReference>
<organism evidence="2 3">
    <name type="scientific">Frankia alni (strain DSM 45986 / CECT 9034 / ACN14a)</name>
    <dbReference type="NCBI Taxonomy" id="326424"/>
    <lineage>
        <taxon>Bacteria</taxon>
        <taxon>Bacillati</taxon>
        <taxon>Actinomycetota</taxon>
        <taxon>Actinomycetes</taxon>
        <taxon>Frankiales</taxon>
        <taxon>Frankiaceae</taxon>
        <taxon>Frankia</taxon>
    </lineage>
</organism>
<dbReference type="Proteomes" id="UP000000657">
    <property type="component" value="Chromosome"/>
</dbReference>
<reference evidence="2 3" key="1">
    <citation type="journal article" date="2007" name="Genome Res.">
        <title>Genome characteristics of facultatively symbiotic Frankia sp. strains reflect host range and host plant biogeography.</title>
        <authorList>
            <person name="Normand P."/>
            <person name="Lapierre P."/>
            <person name="Tisa L.S."/>
            <person name="Gogarten J.P."/>
            <person name="Alloisio N."/>
            <person name="Bagnarol E."/>
            <person name="Bassi C.A."/>
            <person name="Berry A.M."/>
            <person name="Bickhart D.M."/>
            <person name="Choisne N."/>
            <person name="Couloux A."/>
            <person name="Cournoyer B."/>
            <person name="Cruveiller S."/>
            <person name="Daubin V."/>
            <person name="Demange N."/>
            <person name="Francino M.P."/>
            <person name="Goltsman E."/>
            <person name="Huang Y."/>
            <person name="Kopp O.R."/>
            <person name="Labarre L."/>
            <person name="Lapidus A."/>
            <person name="Lavire C."/>
            <person name="Marechal J."/>
            <person name="Martinez M."/>
            <person name="Mastronunzio J.E."/>
            <person name="Mullin B.C."/>
            <person name="Niemann J."/>
            <person name="Pujic P."/>
            <person name="Rawnsley T."/>
            <person name="Rouy Z."/>
            <person name="Schenowitz C."/>
            <person name="Sellstedt A."/>
            <person name="Tavares F."/>
            <person name="Tomkins J.P."/>
            <person name="Vallenet D."/>
            <person name="Valverde C."/>
            <person name="Wall L.G."/>
            <person name="Wang Y."/>
            <person name="Medigue C."/>
            <person name="Benson D.R."/>
        </authorList>
    </citation>
    <scope>NUCLEOTIDE SEQUENCE [LARGE SCALE GENOMIC DNA]</scope>
    <source>
        <strain evidence="3">DSM 45986 / CECT 9034 / ACN14a</strain>
    </source>
</reference>
<accession>Q0RU40</accession>